<dbReference type="InterPro" id="IPR000582">
    <property type="entry name" value="Acyl-CoA-binding_protein"/>
</dbReference>
<dbReference type="PANTHER" id="PTHR23310">
    <property type="entry name" value="ACYL-COA-BINDING PROTEIN, ACBP"/>
    <property type="match status" value="1"/>
</dbReference>
<gene>
    <name evidence="5" type="primary">LOC117646372</name>
</gene>
<dbReference type="InterPro" id="IPR014352">
    <property type="entry name" value="FERM/acyl-CoA-bd_prot_sf"/>
</dbReference>
<accession>A0A6P8Z887</accession>
<dbReference type="InParanoid" id="A0A6P8Z887"/>
<dbReference type="PRINTS" id="PR00689">
    <property type="entry name" value="ACOABINDINGP"/>
</dbReference>
<dbReference type="InterPro" id="IPR022408">
    <property type="entry name" value="Acyl-CoA-binding_prot_CS"/>
</dbReference>
<feature type="domain" description="ACB" evidence="3">
    <location>
        <begin position="3"/>
        <end position="88"/>
    </location>
</feature>
<dbReference type="OrthoDB" id="346910at2759"/>
<evidence type="ECO:0000259" key="3">
    <source>
        <dbReference type="PROSITE" id="PS51228"/>
    </source>
</evidence>
<evidence type="ECO:0000256" key="1">
    <source>
        <dbReference type="ARBA" id="ARBA00005567"/>
    </source>
</evidence>
<dbReference type="FunCoup" id="A0A6P8Z887">
    <property type="interactions" value="221"/>
</dbReference>
<dbReference type="KEGG" id="tpal:117646372"/>
<dbReference type="AlphaFoldDB" id="A0A6P8Z887"/>
<dbReference type="PROSITE" id="PS51228">
    <property type="entry name" value="ACB_2"/>
    <property type="match status" value="1"/>
</dbReference>
<evidence type="ECO:0000313" key="5">
    <source>
        <dbReference type="RefSeq" id="XP_034243142.1"/>
    </source>
</evidence>
<dbReference type="Pfam" id="PF00887">
    <property type="entry name" value="ACBP"/>
    <property type="match status" value="1"/>
</dbReference>
<dbReference type="InterPro" id="IPR035984">
    <property type="entry name" value="Acyl-CoA-binding_sf"/>
</dbReference>
<dbReference type="GO" id="GO:0000062">
    <property type="term" value="F:fatty-acyl-CoA binding"/>
    <property type="evidence" value="ECO:0007669"/>
    <property type="project" value="InterPro"/>
</dbReference>
<keyword evidence="2" id="KW-0446">Lipid-binding</keyword>
<dbReference type="PROSITE" id="PS00880">
    <property type="entry name" value="ACB_1"/>
    <property type="match status" value="1"/>
</dbReference>
<dbReference type="GO" id="GO:0006631">
    <property type="term" value="P:fatty acid metabolic process"/>
    <property type="evidence" value="ECO:0007669"/>
    <property type="project" value="TreeGrafter"/>
</dbReference>
<comment type="similarity">
    <text evidence="1">Belongs to the ACBP family.</text>
</comment>
<dbReference type="SUPFAM" id="SSF47027">
    <property type="entry name" value="Acyl-CoA binding protein"/>
    <property type="match status" value="1"/>
</dbReference>
<dbReference type="GeneID" id="117646372"/>
<keyword evidence="4" id="KW-1185">Reference proteome</keyword>
<dbReference type="PANTHER" id="PTHR23310:SF62">
    <property type="entry name" value="ACYL-COA BINDING PROTEIN 1, ISOFORM A"/>
    <property type="match status" value="1"/>
</dbReference>
<evidence type="ECO:0000313" key="4">
    <source>
        <dbReference type="Proteomes" id="UP000515158"/>
    </source>
</evidence>
<evidence type="ECO:0000256" key="2">
    <source>
        <dbReference type="ARBA" id="ARBA00023121"/>
    </source>
</evidence>
<dbReference type="RefSeq" id="XP_034243142.1">
    <property type="nucleotide sequence ID" value="XM_034387251.1"/>
</dbReference>
<reference evidence="5" key="1">
    <citation type="submission" date="2025-08" db="UniProtKB">
        <authorList>
            <consortium name="RefSeq"/>
        </authorList>
    </citation>
    <scope>IDENTIFICATION</scope>
    <source>
        <tissue evidence="5">Total insect</tissue>
    </source>
</reference>
<dbReference type="Proteomes" id="UP000515158">
    <property type="component" value="Unplaced"/>
</dbReference>
<organism evidence="5">
    <name type="scientific">Thrips palmi</name>
    <name type="common">Melon thrips</name>
    <dbReference type="NCBI Taxonomy" id="161013"/>
    <lineage>
        <taxon>Eukaryota</taxon>
        <taxon>Metazoa</taxon>
        <taxon>Ecdysozoa</taxon>
        <taxon>Arthropoda</taxon>
        <taxon>Hexapoda</taxon>
        <taxon>Insecta</taxon>
        <taxon>Pterygota</taxon>
        <taxon>Neoptera</taxon>
        <taxon>Paraneoptera</taxon>
        <taxon>Thysanoptera</taxon>
        <taxon>Terebrantia</taxon>
        <taxon>Thripoidea</taxon>
        <taxon>Thripidae</taxon>
        <taxon>Thrips</taxon>
    </lineage>
</organism>
<dbReference type="Gene3D" id="1.20.80.10">
    <property type="match status" value="1"/>
</dbReference>
<name>A0A6P8Z887_THRPL</name>
<proteinExistence type="inferred from homology"/>
<sequence>MSLDERFNAAADTVKSLTQRPTNDELLELYALFKQGSIGDNTTEKPGLLDLKGKAKWEAWTGKLGMGQDEAKEAYIAKVDELLALYPHS</sequence>
<protein>
    <submittedName>
        <fullName evidence="5">Acyl-CoA-binding protein homolog 1-like</fullName>
    </submittedName>
</protein>